<dbReference type="SUPFAM" id="SSF103473">
    <property type="entry name" value="MFS general substrate transporter"/>
    <property type="match status" value="1"/>
</dbReference>
<evidence type="ECO:0008006" key="8">
    <source>
        <dbReference type="Google" id="ProtNLM"/>
    </source>
</evidence>
<sequence length="491" mass="54209">MGRFSSFGERLASLKIGSVRYNSPKVQVFLIGFVCFLTPGMFNAISNLGAGGAQDVSLVDITSSLLYAMFCLVGFVSGSVHNVIGSRLTLFIGACGYPIYVGGLWALQVHHVRPFLIVSGAILGACAGLLWTAQGTIMMAYPMEKDKGRSFGIFWAVFSMGAVVGASIALGIQWKQGKEPNASTGVYLAFTILMLCGVAASQLVLPAKHIVREDGTLVELEATLSVKEEVREFFRQFKDWRMLALFPMFFASNYFYAYQGAVVPFIFNGRSRALSSLITNLGAVIGGLFVGFLLDLIPAQRRTRAMIGWLVVFVFVGSVWGGGVAFQRLFSRVPTPEESWRLDYNEGHAPQAYGLLFMYYFTDSLFQGLAYYIMASLSNNPFKLARMTGYYKSVQSAGAAISFGMDAVKTPYLTEQIVSWLLMFCSMPLALLVIRTIKETNYDDEQTLHVEDVPEDKLHAALPAGHHAAHHDLETASESRFKEEQEYHERP</sequence>
<dbReference type="PANTHER" id="PTHR23294">
    <property type="entry name" value="ET TRANSLATION PRODUCT-RELATED"/>
    <property type="match status" value="1"/>
</dbReference>
<organism evidence="6 7">
    <name type="scientific">Cutaneotrichosporon cavernicola</name>
    <dbReference type="NCBI Taxonomy" id="279322"/>
    <lineage>
        <taxon>Eukaryota</taxon>
        <taxon>Fungi</taxon>
        <taxon>Dikarya</taxon>
        <taxon>Basidiomycota</taxon>
        <taxon>Agaricomycotina</taxon>
        <taxon>Tremellomycetes</taxon>
        <taxon>Trichosporonales</taxon>
        <taxon>Trichosporonaceae</taxon>
        <taxon>Cutaneotrichosporon</taxon>
    </lineage>
</organism>
<dbReference type="Pfam" id="PF05978">
    <property type="entry name" value="UNC-93"/>
    <property type="match status" value="1"/>
</dbReference>
<dbReference type="KEGG" id="ccac:CcaHIS019_0504230"/>
<dbReference type="PANTHER" id="PTHR23294:SF17">
    <property type="entry name" value="DUF895 DOMAIN MEMBRANE PROTEIN"/>
    <property type="match status" value="1"/>
</dbReference>
<dbReference type="InterPro" id="IPR036259">
    <property type="entry name" value="MFS_trans_sf"/>
</dbReference>
<feature type="transmembrane region" description="Helical" evidence="5">
    <location>
        <begin position="417"/>
        <end position="434"/>
    </location>
</feature>
<dbReference type="GeneID" id="85496665"/>
<feature type="transmembrane region" description="Helical" evidence="5">
    <location>
        <begin position="243"/>
        <end position="267"/>
    </location>
</feature>
<dbReference type="GO" id="GO:0016020">
    <property type="term" value="C:membrane"/>
    <property type="evidence" value="ECO:0007669"/>
    <property type="project" value="UniProtKB-SubCell"/>
</dbReference>
<feature type="transmembrane region" description="Helical" evidence="5">
    <location>
        <begin position="88"/>
        <end position="109"/>
    </location>
</feature>
<gene>
    <name evidence="6" type="ORF">CcaverHIS019_0504230</name>
</gene>
<dbReference type="InterPro" id="IPR051617">
    <property type="entry name" value="UNC-93-like_regulator"/>
</dbReference>
<feature type="transmembrane region" description="Helical" evidence="5">
    <location>
        <begin position="153"/>
        <end position="174"/>
    </location>
</feature>
<dbReference type="InterPro" id="IPR010291">
    <property type="entry name" value="Ion_channel_UNC-93"/>
</dbReference>
<evidence type="ECO:0000313" key="7">
    <source>
        <dbReference type="Proteomes" id="UP001233271"/>
    </source>
</evidence>
<reference evidence="6" key="1">
    <citation type="journal article" date="2023" name="BMC Genomics">
        <title>Chromosome-level genome assemblies of Cutaneotrichosporon spp. (Trichosporonales, Basidiomycota) reveal imbalanced evolution between nucleotide sequences and chromosome synteny.</title>
        <authorList>
            <person name="Kobayashi Y."/>
            <person name="Kayamori A."/>
            <person name="Aoki K."/>
            <person name="Shiwa Y."/>
            <person name="Matsutani M."/>
            <person name="Fujita N."/>
            <person name="Sugita T."/>
            <person name="Iwasaki W."/>
            <person name="Tanaka N."/>
            <person name="Takashima M."/>
        </authorList>
    </citation>
    <scope>NUCLEOTIDE SEQUENCE</scope>
    <source>
        <strain evidence="6">HIS019</strain>
    </source>
</reference>
<protein>
    <recommendedName>
        <fullName evidence="8">MFS general substrate transporter</fullName>
    </recommendedName>
</protein>
<dbReference type="Proteomes" id="UP001233271">
    <property type="component" value="Chromosome 5"/>
</dbReference>
<feature type="transmembrane region" description="Helical" evidence="5">
    <location>
        <begin position="186"/>
        <end position="205"/>
    </location>
</feature>
<evidence type="ECO:0000256" key="5">
    <source>
        <dbReference type="SAM" id="Phobius"/>
    </source>
</evidence>
<evidence type="ECO:0000256" key="1">
    <source>
        <dbReference type="ARBA" id="ARBA00004141"/>
    </source>
</evidence>
<keyword evidence="7" id="KW-1185">Reference proteome</keyword>
<accession>A0AA48L6G1</accession>
<dbReference type="RefSeq" id="XP_060458060.1">
    <property type="nucleotide sequence ID" value="XM_060601581.1"/>
</dbReference>
<keyword evidence="4 5" id="KW-0472">Membrane</keyword>
<name>A0AA48L6G1_9TREE</name>
<feature type="transmembrane region" description="Helical" evidence="5">
    <location>
        <begin position="56"/>
        <end position="76"/>
    </location>
</feature>
<feature type="transmembrane region" description="Helical" evidence="5">
    <location>
        <begin position="115"/>
        <end position="141"/>
    </location>
</feature>
<evidence type="ECO:0000256" key="2">
    <source>
        <dbReference type="ARBA" id="ARBA00022692"/>
    </source>
</evidence>
<keyword evidence="3 5" id="KW-1133">Transmembrane helix</keyword>
<evidence type="ECO:0000256" key="3">
    <source>
        <dbReference type="ARBA" id="ARBA00022989"/>
    </source>
</evidence>
<comment type="subcellular location">
    <subcellularLocation>
        <location evidence="1">Membrane</location>
        <topology evidence="1">Multi-pass membrane protein</topology>
    </subcellularLocation>
</comment>
<feature type="transmembrane region" description="Helical" evidence="5">
    <location>
        <begin position="306"/>
        <end position="326"/>
    </location>
</feature>
<dbReference type="EMBL" id="AP028216">
    <property type="protein sequence ID" value="BEI92795.1"/>
    <property type="molecule type" value="Genomic_DNA"/>
</dbReference>
<dbReference type="AlphaFoldDB" id="A0AA48L6G1"/>
<evidence type="ECO:0000313" key="6">
    <source>
        <dbReference type="EMBL" id="BEI92795.1"/>
    </source>
</evidence>
<feature type="transmembrane region" description="Helical" evidence="5">
    <location>
        <begin position="28"/>
        <end position="50"/>
    </location>
</feature>
<dbReference type="Gene3D" id="1.20.1250.20">
    <property type="entry name" value="MFS general substrate transporter like domains"/>
    <property type="match status" value="2"/>
</dbReference>
<feature type="transmembrane region" description="Helical" evidence="5">
    <location>
        <begin position="273"/>
        <end position="294"/>
    </location>
</feature>
<evidence type="ECO:0000256" key="4">
    <source>
        <dbReference type="ARBA" id="ARBA00023136"/>
    </source>
</evidence>
<keyword evidence="2 5" id="KW-0812">Transmembrane</keyword>
<proteinExistence type="predicted"/>